<evidence type="ECO:0000256" key="1">
    <source>
        <dbReference type="SAM" id="Phobius"/>
    </source>
</evidence>
<dbReference type="EMBL" id="LAZR01032017">
    <property type="protein sequence ID" value="KKL52081.1"/>
    <property type="molecule type" value="Genomic_DNA"/>
</dbReference>
<keyword evidence="1" id="KW-0472">Membrane</keyword>
<keyword evidence="1" id="KW-0812">Transmembrane</keyword>
<keyword evidence="1" id="KW-1133">Transmembrane helix</keyword>
<dbReference type="AlphaFoldDB" id="A0A0F9DEC6"/>
<organism evidence="2">
    <name type="scientific">marine sediment metagenome</name>
    <dbReference type="NCBI Taxonomy" id="412755"/>
    <lineage>
        <taxon>unclassified sequences</taxon>
        <taxon>metagenomes</taxon>
        <taxon>ecological metagenomes</taxon>
    </lineage>
</organism>
<feature type="transmembrane region" description="Helical" evidence="1">
    <location>
        <begin position="38"/>
        <end position="58"/>
    </location>
</feature>
<protein>
    <submittedName>
        <fullName evidence="2">Uncharacterized protein</fullName>
    </submittedName>
</protein>
<comment type="caution">
    <text evidence="2">The sequence shown here is derived from an EMBL/GenBank/DDBJ whole genome shotgun (WGS) entry which is preliminary data.</text>
</comment>
<feature type="transmembrane region" description="Helical" evidence="1">
    <location>
        <begin position="7"/>
        <end position="32"/>
    </location>
</feature>
<evidence type="ECO:0000313" key="2">
    <source>
        <dbReference type="EMBL" id="KKL52081.1"/>
    </source>
</evidence>
<gene>
    <name evidence="2" type="ORF">LCGC14_2289070</name>
</gene>
<name>A0A0F9DEC6_9ZZZZ</name>
<sequence>MNKQGTQFWVAIIGMVGLVTITGMAVAGNIWSDVSSELVFMLVGGLLSVTSTAVAWLFRLNGRA</sequence>
<reference evidence="2" key="1">
    <citation type="journal article" date="2015" name="Nature">
        <title>Complex archaea that bridge the gap between prokaryotes and eukaryotes.</title>
        <authorList>
            <person name="Spang A."/>
            <person name="Saw J.H."/>
            <person name="Jorgensen S.L."/>
            <person name="Zaremba-Niedzwiedzka K."/>
            <person name="Martijn J."/>
            <person name="Lind A.E."/>
            <person name="van Eijk R."/>
            <person name="Schleper C."/>
            <person name="Guy L."/>
            <person name="Ettema T.J."/>
        </authorList>
    </citation>
    <scope>NUCLEOTIDE SEQUENCE</scope>
</reference>
<accession>A0A0F9DEC6</accession>
<proteinExistence type="predicted"/>